<dbReference type="InterPro" id="IPR012675">
    <property type="entry name" value="Beta-grasp_dom_sf"/>
</dbReference>
<dbReference type="OrthoDB" id="5531344at2759"/>
<reference evidence="1 2" key="1">
    <citation type="submission" date="2015-12" db="EMBL/GenBank/DDBJ databases">
        <title>Draft genome of the nematode, Onchocerca flexuosa.</title>
        <authorList>
            <person name="Mitreva M."/>
        </authorList>
    </citation>
    <scope>NUCLEOTIDE SEQUENCE [LARGE SCALE GENOMIC DNA]</scope>
    <source>
        <strain evidence="1">Red Deer</strain>
    </source>
</reference>
<dbReference type="AlphaFoldDB" id="A0A238BTL3"/>
<dbReference type="SUPFAM" id="SSF54285">
    <property type="entry name" value="MoaD/ThiS"/>
    <property type="match status" value="1"/>
</dbReference>
<dbReference type="Pfam" id="PF02597">
    <property type="entry name" value="ThiS"/>
    <property type="match status" value="1"/>
</dbReference>
<organism evidence="1 2">
    <name type="scientific">Onchocerca flexuosa</name>
    <dbReference type="NCBI Taxonomy" id="387005"/>
    <lineage>
        <taxon>Eukaryota</taxon>
        <taxon>Metazoa</taxon>
        <taxon>Ecdysozoa</taxon>
        <taxon>Nematoda</taxon>
        <taxon>Chromadorea</taxon>
        <taxon>Rhabditida</taxon>
        <taxon>Spirurina</taxon>
        <taxon>Spiruromorpha</taxon>
        <taxon>Filarioidea</taxon>
        <taxon>Onchocercidae</taxon>
        <taxon>Onchocerca</taxon>
    </lineage>
</organism>
<keyword evidence="2" id="KW-1185">Reference proteome</keyword>
<dbReference type="CDD" id="cd00754">
    <property type="entry name" value="Ubl_MoaD"/>
    <property type="match status" value="1"/>
</dbReference>
<name>A0A238BTL3_9BILA</name>
<dbReference type="InterPro" id="IPR003749">
    <property type="entry name" value="ThiS/MoaD-like"/>
</dbReference>
<accession>A0A238BTL3</accession>
<sequence length="74" mass="8324">MATVPVHLVLFGRARELANLTEKNINIPRIVKELSPIEKYCMLALNQEYIDDHNDTFTINPHSEIAIIPPINGG</sequence>
<proteinExistence type="predicted"/>
<dbReference type="InterPro" id="IPR016155">
    <property type="entry name" value="Mopterin_synth/thiamin_S_b"/>
</dbReference>
<evidence type="ECO:0000313" key="1">
    <source>
        <dbReference type="EMBL" id="OZC08691.1"/>
    </source>
</evidence>
<dbReference type="Proteomes" id="UP000242913">
    <property type="component" value="Unassembled WGS sequence"/>
</dbReference>
<dbReference type="Gene3D" id="3.10.20.30">
    <property type="match status" value="1"/>
</dbReference>
<dbReference type="EMBL" id="KZ270004">
    <property type="protein sequence ID" value="OZC08691.1"/>
    <property type="molecule type" value="Genomic_DNA"/>
</dbReference>
<evidence type="ECO:0000313" key="2">
    <source>
        <dbReference type="Proteomes" id="UP000242913"/>
    </source>
</evidence>
<protein>
    <submittedName>
        <fullName evidence="1">ThiS family protein</fullName>
    </submittedName>
</protein>
<gene>
    <name evidence="1" type="ORF">X798_04239</name>
</gene>